<gene>
    <name evidence="3" type="primary">LOC112290974</name>
    <name evidence="2" type="ORF">PHYPA_018501</name>
</gene>
<dbReference type="Gramene" id="Pp3c14_14160V3.2">
    <property type="protein sequence ID" value="Pp3c14_14160V3.2"/>
    <property type="gene ID" value="Pp3c14_14160"/>
</dbReference>
<proteinExistence type="predicted"/>
<dbReference type="AlphaFoldDB" id="A0A2K1JHR8"/>
<accession>A0A2K1JHR8</accession>
<dbReference type="PANTHER" id="PTHR36352">
    <property type="entry name" value="EXPRESSED PROTEIN"/>
    <property type="match status" value="1"/>
</dbReference>
<dbReference type="PANTHER" id="PTHR36352:SF1">
    <property type="entry name" value="EXPRESSED PROTEIN"/>
    <property type="match status" value="1"/>
</dbReference>
<organism evidence="2">
    <name type="scientific">Physcomitrium patens</name>
    <name type="common">Spreading-leaved earth moss</name>
    <name type="synonym">Physcomitrella patens</name>
    <dbReference type="NCBI Taxonomy" id="3218"/>
    <lineage>
        <taxon>Eukaryota</taxon>
        <taxon>Viridiplantae</taxon>
        <taxon>Streptophyta</taxon>
        <taxon>Embryophyta</taxon>
        <taxon>Bryophyta</taxon>
        <taxon>Bryophytina</taxon>
        <taxon>Bryopsida</taxon>
        <taxon>Funariidae</taxon>
        <taxon>Funariales</taxon>
        <taxon>Funariaceae</taxon>
        <taxon>Physcomitrium</taxon>
    </lineage>
</organism>
<dbReference type="Gramene" id="Pp3c14_14160V3.1">
    <property type="protein sequence ID" value="Pp3c14_14160V3.1"/>
    <property type="gene ID" value="Pp3c14_14160"/>
</dbReference>
<reference evidence="2 4" key="1">
    <citation type="journal article" date="2008" name="Science">
        <title>The Physcomitrella genome reveals evolutionary insights into the conquest of land by plants.</title>
        <authorList>
            <person name="Rensing S."/>
            <person name="Lang D."/>
            <person name="Zimmer A."/>
            <person name="Terry A."/>
            <person name="Salamov A."/>
            <person name="Shapiro H."/>
            <person name="Nishiyama T."/>
            <person name="Perroud P.-F."/>
            <person name="Lindquist E."/>
            <person name="Kamisugi Y."/>
            <person name="Tanahashi T."/>
            <person name="Sakakibara K."/>
            <person name="Fujita T."/>
            <person name="Oishi K."/>
            <person name="Shin-I T."/>
            <person name="Kuroki Y."/>
            <person name="Toyoda A."/>
            <person name="Suzuki Y."/>
            <person name="Hashimoto A."/>
            <person name="Yamaguchi K."/>
            <person name="Sugano A."/>
            <person name="Kohara Y."/>
            <person name="Fujiyama A."/>
            <person name="Anterola A."/>
            <person name="Aoki S."/>
            <person name="Ashton N."/>
            <person name="Barbazuk W.B."/>
            <person name="Barker E."/>
            <person name="Bennetzen J."/>
            <person name="Bezanilla M."/>
            <person name="Blankenship R."/>
            <person name="Cho S.H."/>
            <person name="Dutcher S."/>
            <person name="Estelle M."/>
            <person name="Fawcett J.A."/>
            <person name="Gundlach H."/>
            <person name="Hanada K."/>
            <person name="Heyl A."/>
            <person name="Hicks K.A."/>
            <person name="Hugh J."/>
            <person name="Lohr M."/>
            <person name="Mayer K."/>
            <person name="Melkozernov A."/>
            <person name="Murata T."/>
            <person name="Nelson D."/>
            <person name="Pils B."/>
            <person name="Prigge M."/>
            <person name="Reiss B."/>
            <person name="Renner T."/>
            <person name="Rombauts S."/>
            <person name="Rushton P."/>
            <person name="Sanderfoot A."/>
            <person name="Schween G."/>
            <person name="Shiu S.-H."/>
            <person name="Stueber K."/>
            <person name="Theodoulou F.L."/>
            <person name="Tu H."/>
            <person name="Van de Peer Y."/>
            <person name="Verrier P.J."/>
            <person name="Waters E."/>
            <person name="Wood A."/>
            <person name="Yang L."/>
            <person name="Cove D."/>
            <person name="Cuming A."/>
            <person name="Hasebe M."/>
            <person name="Lucas S."/>
            <person name="Mishler D.B."/>
            <person name="Reski R."/>
            <person name="Grigoriev I."/>
            <person name="Quatrano R.S."/>
            <person name="Boore J.L."/>
        </authorList>
    </citation>
    <scope>NUCLEOTIDE SEQUENCE [LARGE SCALE GENOMIC DNA]</scope>
    <source>
        <strain evidence="3 4">cv. Gransden 2004</strain>
    </source>
</reference>
<evidence type="ECO:0000259" key="1">
    <source>
        <dbReference type="Pfam" id="PF23650"/>
    </source>
</evidence>
<dbReference type="EMBL" id="ABEU02000014">
    <property type="protein sequence ID" value="PNR41098.1"/>
    <property type="molecule type" value="Genomic_DNA"/>
</dbReference>
<name>A0A2K1JHR8_PHYPA</name>
<evidence type="ECO:0000313" key="4">
    <source>
        <dbReference type="Proteomes" id="UP000006727"/>
    </source>
</evidence>
<evidence type="ECO:0000313" key="2">
    <source>
        <dbReference type="EMBL" id="PNR41098.1"/>
    </source>
</evidence>
<dbReference type="OrthoDB" id="1930092at2759"/>
<dbReference type="RefSeq" id="XP_024393639.1">
    <property type="nucleotide sequence ID" value="XM_024537871.2"/>
</dbReference>
<dbReference type="EnsemblPlants" id="Pp3c14_14160V3.2">
    <property type="protein sequence ID" value="Pp3c14_14160V3.2"/>
    <property type="gene ID" value="Pp3c14_14160"/>
</dbReference>
<dbReference type="PaxDb" id="3218-PP1S36_33V6.1"/>
<protein>
    <recommendedName>
        <fullName evidence="1">DUF7148 domain-containing protein</fullName>
    </recommendedName>
</protein>
<evidence type="ECO:0000313" key="3">
    <source>
        <dbReference type="EnsemblPlants" id="Pp3c14_14160V3.1"/>
    </source>
</evidence>
<dbReference type="Pfam" id="PF23650">
    <property type="entry name" value="DUF7148"/>
    <property type="match status" value="1"/>
</dbReference>
<dbReference type="GeneID" id="112290974"/>
<dbReference type="Proteomes" id="UP000006727">
    <property type="component" value="Chromosome 14"/>
</dbReference>
<dbReference type="STRING" id="3218.A0A2K1JHR8"/>
<keyword evidence="4" id="KW-1185">Reference proteome</keyword>
<dbReference type="InterPro" id="IPR055572">
    <property type="entry name" value="DUF7148"/>
</dbReference>
<feature type="domain" description="DUF7148" evidence="1">
    <location>
        <begin position="87"/>
        <end position="207"/>
    </location>
</feature>
<reference evidence="2 4" key="2">
    <citation type="journal article" date="2018" name="Plant J.">
        <title>The Physcomitrella patens chromosome-scale assembly reveals moss genome structure and evolution.</title>
        <authorList>
            <person name="Lang D."/>
            <person name="Ullrich K.K."/>
            <person name="Murat F."/>
            <person name="Fuchs J."/>
            <person name="Jenkins J."/>
            <person name="Haas F.B."/>
            <person name="Piednoel M."/>
            <person name="Gundlach H."/>
            <person name="Van Bel M."/>
            <person name="Meyberg R."/>
            <person name="Vives C."/>
            <person name="Morata J."/>
            <person name="Symeonidi A."/>
            <person name="Hiss M."/>
            <person name="Muchero W."/>
            <person name="Kamisugi Y."/>
            <person name="Saleh O."/>
            <person name="Blanc G."/>
            <person name="Decker E.L."/>
            <person name="van Gessel N."/>
            <person name="Grimwood J."/>
            <person name="Hayes R.D."/>
            <person name="Graham S.W."/>
            <person name="Gunter L.E."/>
            <person name="McDaniel S.F."/>
            <person name="Hoernstein S.N.W."/>
            <person name="Larsson A."/>
            <person name="Li F.W."/>
            <person name="Perroud P.F."/>
            <person name="Phillips J."/>
            <person name="Ranjan P."/>
            <person name="Rokshar D.S."/>
            <person name="Rothfels C.J."/>
            <person name="Schneider L."/>
            <person name="Shu S."/>
            <person name="Stevenson D.W."/>
            <person name="Thummler F."/>
            <person name="Tillich M."/>
            <person name="Villarreal Aguilar J.C."/>
            <person name="Widiez T."/>
            <person name="Wong G.K."/>
            <person name="Wymore A."/>
            <person name="Zhang Y."/>
            <person name="Zimmer A.D."/>
            <person name="Quatrano R.S."/>
            <person name="Mayer K.F.X."/>
            <person name="Goodstein D."/>
            <person name="Casacuberta J.M."/>
            <person name="Vandepoele K."/>
            <person name="Reski R."/>
            <person name="Cuming A.C."/>
            <person name="Tuskan G.A."/>
            <person name="Maumus F."/>
            <person name="Salse J."/>
            <person name="Schmutz J."/>
            <person name="Rensing S.A."/>
        </authorList>
    </citation>
    <scope>NUCLEOTIDE SEQUENCE [LARGE SCALE GENOMIC DNA]</scope>
    <source>
        <strain evidence="3 4">cv. Gransden 2004</strain>
    </source>
</reference>
<sequence>MATFSVAVASGSLIGAAGGSAELHCMKQSTGEICQARFSGSSRIVRSGAVSSNSSVAVFRSGPDAERRVVSARAQAGEGSLQQSDKWGEGVSLGTALLPPDVDLARLENLLFQWGNSLTANANLPLPTPLKVDRVKGGVRLGYIRINEGVIEDLVHIDVIVNAAEGDQKPYFQATRNGQFKDKVPPAEPLIMQSLLQALKKSIQLARN</sequence>
<dbReference type="EnsemblPlants" id="Pp3c14_14160V3.1">
    <property type="protein sequence ID" value="Pp3c14_14160V3.1"/>
    <property type="gene ID" value="Pp3c14_14160"/>
</dbReference>
<reference evidence="3" key="3">
    <citation type="submission" date="2020-12" db="UniProtKB">
        <authorList>
            <consortium name="EnsemblPlants"/>
        </authorList>
    </citation>
    <scope>IDENTIFICATION</scope>
</reference>